<dbReference type="InterPro" id="IPR010664">
    <property type="entry name" value="LipoPS_assembly_LptC-rel"/>
</dbReference>
<keyword evidence="4" id="KW-1185">Reference proteome</keyword>
<reference evidence="3 4" key="1">
    <citation type="submission" date="2022-09" db="EMBL/GenBank/DDBJ databases">
        <title>Chelativorans salina sp. nov., a novel slightly halophilic bacterium isolated from a saline lake sediment enrichment.</title>
        <authorList>
            <person name="Gao L."/>
            <person name="Fang B.-Z."/>
            <person name="Li W.-J."/>
        </authorList>
    </citation>
    <scope>NUCLEOTIDE SEQUENCE [LARGE SCALE GENOMIC DNA]</scope>
    <source>
        <strain evidence="3 4">EGI FJ00035</strain>
    </source>
</reference>
<evidence type="ECO:0000256" key="1">
    <source>
        <dbReference type="SAM" id="MobiDB-lite"/>
    </source>
</evidence>
<feature type="transmembrane region" description="Helical" evidence="2">
    <location>
        <begin position="81"/>
        <end position="100"/>
    </location>
</feature>
<evidence type="ECO:0000256" key="2">
    <source>
        <dbReference type="SAM" id="Phobius"/>
    </source>
</evidence>
<sequence length="276" mass="29602">MTKDGAVARPVTQRAAEMRVPPLSPVRSDQMDNARKAGANTDSARAGLHTRDSDVVARAERGADVFASAARHSRRVRVLKFALPVVAVLVSVLFLGYSFFPSVGGSTIGLGSTAIEDGNLVIENPTLDGFTSDRRPYTVTAAKALQAIGTSDAPIKMEEIKATLPIDADDEATISAARGTFDRANDRLTLDTEITFRTTSGFVARLQSAEIDIASNDLTTDKPVEIEMDGMRINADSLHASNGGKKLVFENRVRVEIDPETMRPAQERDGEGSGNE</sequence>
<dbReference type="RefSeq" id="WP_260907586.1">
    <property type="nucleotide sequence ID" value="NZ_JAOCZP010000015.1"/>
</dbReference>
<feature type="region of interest" description="Disordered" evidence="1">
    <location>
        <begin position="1"/>
        <end position="32"/>
    </location>
</feature>
<name>A0ABT2LVM3_9HYPH</name>
<comment type="caution">
    <text evidence="3">The sequence shown here is derived from an EMBL/GenBank/DDBJ whole genome shotgun (WGS) entry which is preliminary data.</text>
</comment>
<keyword evidence="2" id="KW-0812">Transmembrane</keyword>
<evidence type="ECO:0000313" key="4">
    <source>
        <dbReference type="Proteomes" id="UP001320831"/>
    </source>
</evidence>
<proteinExistence type="predicted"/>
<dbReference type="Proteomes" id="UP001320831">
    <property type="component" value="Unassembled WGS sequence"/>
</dbReference>
<protein>
    <submittedName>
        <fullName evidence="3">LPS export ABC transporter periplasmic protein LptC</fullName>
    </submittedName>
</protein>
<dbReference type="Gene3D" id="2.60.450.10">
    <property type="entry name" value="Lipopolysaccharide (LPS) transport protein A like domain"/>
    <property type="match status" value="1"/>
</dbReference>
<keyword evidence="2" id="KW-1133">Transmembrane helix</keyword>
<keyword evidence="2" id="KW-0472">Membrane</keyword>
<organism evidence="3 4">
    <name type="scientific">Chelativorans salis</name>
    <dbReference type="NCBI Taxonomy" id="2978478"/>
    <lineage>
        <taxon>Bacteria</taxon>
        <taxon>Pseudomonadati</taxon>
        <taxon>Pseudomonadota</taxon>
        <taxon>Alphaproteobacteria</taxon>
        <taxon>Hyphomicrobiales</taxon>
        <taxon>Phyllobacteriaceae</taxon>
        <taxon>Chelativorans</taxon>
    </lineage>
</organism>
<gene>
    <name evidence="3" type="primary">lptC</name>
    <name evidence="3" type="ORF">N5A92_26545</name>
</gene>
<dbReference type="Pfam" id="PF06835">
    <property type="entry name" value="LptC"/>
    <property type="match status" value="1"/>
</dbReference>
<dbReference type="EMBL" id="JAOCZP010000015">
    <property type="protein sequence ID" value="MCT7378576.1"/>
    <property type="molecule type" value="Genomic_DNA"/>
</dbReference>
<accession>A0ABT2LVM3</accession>
<evidence type="ECO:0000313" key="3">
    <source>
        <dbReference type="EMBL" id="MCT7378576.1"/>
    </source>
</evidence>